<feature type="coiled-coil region" evidence="2">
    <location>
        <begin position="179"/>
        <end position="238"/>
    </location>
</feature>
<dbReference type="KEGG" id="fin:KQS_12715"/>
<reference evidence="6 7" key="1">
    <citation type="journal article" date="2012" name="J. Bacteriol.">
        <title>Complete Genome Sequence of Flavobacterium indicum GPSTA100-9T, Isolated from Warm Spring Water.</title>
        <authorList>
            <person name="Barbier P."/>
            <person name="Houel A."/>
            <person name="Loux V."/>
            <person name="Poulain J."/>
            <person name="Bernardet J.F."/>
            <person name="Touchon M."/>
            <person name="Duchaud E."/>
        </authorList>
    </citation>
    <scope>NUCLEOTIDE SEQUENCE [LARGE SCALE GENOMIC DNA]</scope>
    <source>
        <strain evidence="7">DSM 17447 / CIP 109464 / GPTSA100-9</strain>
    </source>
</reference>
<accession>H8XRL3</accession>
<feature type="signal peptide" evidence="4">
    <location>
        <begin position="1"/>
        <end position="19"/>
    </location>
</feature>
<dbReference type="AlphaFoldDB" id="H8XRL3"/>
<feature type="coiled-coil region" evidence="2">
    <location>
        <begin position="17"/>
        <end position="51"/>
    </location>
</feature>
<keyword evidence="1 4" id="KW-0732">Signal</keyword>
<gene>
    <name evidence="6" type="ordered locus">KQS_12715</name>
</gene>
<evidence type="ECO:0000256" key="3">
    <source>
        <dbReference type="SAM" id="MobiDB-lite"/>
    </source>
</evidence>
<keyword evidence="7" id="KW-1185">Reference proteome</keyword>
<dbReference type="PANTHER" id="PTHR21666">
    <property type="entry name" value="PEPTIDASE-RELATED"/>
    <property type="match status" value="1"/>
</dbReference>
<dbReference type="InterPro" id="IPR050570">
    <property type="entry name" value="Cell_wall_metabolism_enzyme"/>
</dbReference>
<dbReference type="RefSeq" id="WP_014389565.1">
    <property type="nucleotide sequence ID" value="NC_017025.1"/>
</dbReference>
<evidence type="ECO:0000256" key="2">
    <source>
        <dbReference type="SAM" id="Coils"/>
    </source>
</evidence>
<dbReference type="PANTHER" id="PTHR21666:SF289">
    <property type="entry name" value="L-ALA--D-GLU ENDOPEPTIDASE"/>
    <property type="match status" value="1"/>
</dbReference>
<dbReference type="STRING" id="1094466.KQS_12715"/>
<dbReference type="GO" id="GO:0004222">
    <property type="term" value="F:metalloendopeptidase activity"/>
    <property type="evidence" value="ECO:0007669"/>
    <property type="project" value="TreeGrafter"/>
</dbReference>
<evidence type="ECO:0000313" key="6">
    <source>
        <dbReference type="EMBL" id="CCG54447.1"/>
    </source>
</evidence>
<evidence type="ECO:0000313" key="7">
    <source>
        <dbReference type="Proteomes" id="UP000007599"/>
    </source>
</evidence>
<dbReference type="SUPFAM" id="SSF51261">
    <property type="entry name" value="Duplicated hybrid motif"/>
    <property type="match status" value="1"/>
</dbReference>
<dbReference type="InterPro" id="IPR011055">
    <property type="entry name" value="Dup_hybrid_motif"/>
</dbReference>
<evidence type="ECO:0000256" key="4">
    <source>
        <dbReference type="SAM" id="SignalP"/>
    </source>
</evidence>
<dbReference type="Gene3D" id="6.10.250.3150">
    <property type="match status" value="1"/>
</dbReference>
<dbReference type="InterPro" id="IPR016047">
    <property type="entry name" value="M23ase_b-sheet_dom"/>
</dbReference>
<feature type="chain" id="PRO_5003616981" evidence="4">
    <location>
        <begin position="20"/>
        <end position="424"/>
    </location>
</feature>
<reference evidence="7" key="2">
    <citation type="submission" date="2012-03" db="EMBL/GenBank/DDBJ databases">
        <title>Complete genome sequence of Flavobacterium indicum GPTSA100-9T, isolated from warm spring water.</title>
        <authorList>
            <person name="Barbier P."/>
            <person name="Houel A."/>
            <person name="Loux V."/>
            <person name="Poulain J."/>
            <person name="Bernardet J.-F."/>
            <person name="Touchon M."/>
            <person name="Duchaud E."/>
        </authorList>
    </citation>
    <scope>NUCLEOTIDE SEQUENCE [LARGE SCALE GENOMIC DNA]</scope>
    <source>
        <strain evidence="7">DSM 17447 / CIP 109464 / GPTSA100-9</strain>
    </source>
</reference>
<evidence type="ECO:0000256" key="1">
    <source>
        <dbReference type="ARBA" id="ARBA00022729"/>
    </source>
</evidence>
<feature type="compositionally biased region" description="Low complexity" evidence="3">
    <location>
        <begin position="253"/>
        <end position="275"/>
    </location>
</feature>
<dbReference type="Pfam" id="PF01551">
    <property type="entry name" value="Peptidase_M23"/>
    <property type="match status" value="1"/>
</dbReference>
<proteinExistence type="predicted"/>
<dbReference type="eggNOG" id="COG4942">
    <property type="taxonomic scope" value="Bacteria"/>
</dbReference>
<dbReference type="Proteomes" id="UP000007599">
    <property type="component" value="Chromosome I"/>
</dbReference>
<feature type="region of interest" description="Disordered" evidence="3">
    <location>
        <begin position="248"/>
        <end position="275"/>
    </location>
</feature>
<dbReference type="Gene3D" id="2.70.70.10">
    <property type="entry name" value="Glucose Permease (Domain IIA)"/>
    <property type="match status" value="1"/>
</dbReference>
<feature type="domain" description="M23ase beta-sheet core" evidence="5">
    <location>
        <begin position="325"/>
        <end position="417"/>
    </location>
</feature>
<dbReference type="CDD" id="cd12797">
    <property type="entry name" value="M23_peptidase"/>
    <property type="match status" value="1"/>
</dbReference>
<dbReference type="PATRIC" id="fig|1094466.5.peg.2486"/>
<dbReference type="HOGENOM" id="CLU_029425_4_2_10"/>
<organism evidence="6 7">
    <name type="scientific">Flavobacterium indicum (strain DSM 17447 / CIP 109464 / GPTSA100-9)</name>
    <dbReference type="NCBI Taxonomy" id="1094466"/>
    <lineage>
        <taxon>Bacteria</taxon>
        <taxon>Pseudomonadati</taxon>
        <taxon>Bacteroidota</taxon>
        <taxon>Flavobacteriia</taxon>
        <taxon>Flavobacteriales</taxon>
        <taxon>Flavobacteriaceae</taxon>
        <taxon>Flavobacterium</taxon>
    </lineage>
</organism>
<protein>
    <submittedName>
        <fullName evidence="6">Probable M23/M37 family peptidase</fullName>
    </submittedName>
</protein>
<keyword evidence="2" id="KW-0175">Coiled coil</keyword>
<dbReference type="EMBL" id="HE774682">
    <property type="protein sequence ID" value="CCG54447.1"/>
    <property type="molecule type" value="Genomic_DNA"/>
</dbReference>
<name>H8XRL3_FLAIG</name>
<sequence>MNKLFTLLVLLLFTLPVLAQDDAQRKLEERKEQLQRELAEMRNKYQNEKVKEKSVLKEINKIEAQINLSEKLINTISKQTRLLSDDIYLTQLEINKYNRELKVMKEDYAKMIVKSYKSRSDQSKIMFILSSNSFLQAYKRIQYMKQYAGYRKMQAEEIKEKQLKLTQAVSHLEGKKKEKEVVLQESTKAKQEHEKIKQEKVKVAKSIQKDKKKYAAEIEKMKKEQRDIDRKIKKMIADAIAAANKKNAEKAKANTSTKTGTKTSTTTKPVAVSSTKIELTPEGKIESDNFKSNKGRLPWPVEKGAIYIPYGNSKHPEFSNLDVHNSGIDIKTEQGAVARSVFAGEVSGIQISQSTGTYTVMIRHGDFFTTYSNLSSVSVSQGQKVGIKQTLGKIKTNFSGLTVMKFTLSQNITTLNPKTWIAPK</sequence>
<evidence type="ECO:0000259" key="5">
    <source>
        <dbReference type="Pfam" id="PF01551"/>
    </source>
</evidence>
<dbReference type="OrthoDB" id="9815884at2"/>